<evidence type="ECO:0000256" key="8">
    <source>
        <dbReference type="RuleBase" id="RU003750"/>
    </source>
</evidence>
<evidence type="ECO:0000256" key="2">
    <source>
        <dbReference type="ARBA" id="ARBA00022679"/>
    </source>
</evidence>
<feature type="region of interest" description="Disordered" evidence="9">
    <location>
        <begin position="214"/>
        <end position="257"/>
    </location>
</feature>
<sequence length="257" mass="28858">MQLKELFYVANIIDYGRILALYWAVRSPDGQTFAMYYSVSYLLDCVDGYAARALNQESRLGYYLDMVIDRVSSCLCLHFAARSVLDGNTCFTGTTAEIVAFVLRALILLVELIAHSSVMFLSEVLGVHQKQMGYDYAIVRKYLSDKKYLFWSCLSFELFGLSLIVDSGPIAVLVMLLSLPGFVFRAAANICRLIAIVTKKELTKWTSKEEAQNIAGREKVRRGSSDRLGIHRAASPPSAQFRRQRSSSSQQSRSDSQ</sequence>
<feature type="transmembrane region" description="Helical" evidence="10">
    <location>
        <begin position="148"/>
        <end position="165"/>
    </location>
</feature>
<dbReference type="InterPro" id="IPR043130">
    <property type="entry name" value="CDP-OH_PTrfase_TM_dom"/>
</dbReference>
<feature type="compositionally biased region" description="Low complexity" evidence="9">
    <location>
        <begin position="246"/>
        <end position="257"/>
    </location>
</feature>
<dbReference type="Pfam" id="PF01066">
    <property type="entry name" value="CDP-OH_P_transf"/>
    <property type="match status" value="1"/>
</dbReference>
<keyword evidence="6 10" id="KW-0472">Membrane</keyword>
<feature type="transmembrane region" description="Helical" evidence="10">
    <location>
        <begin position="171"/>
        <end position="195"/>
    </location>
</feature>
<evidence type="ECO:0000313" key="11">
    <source>
        <dbReference type="EMBL" id="CAK9072579.1"/>
    </source>
</evidence>
<proteinExistence type="inferred from homology"/>
<evidence type="ECO:0000256" key="1">
    <source>
        <dbReference type="ARBA" id="ARBA00004141"/>
    </source>
</evidence>
<dbReference type="Proteomes" id="UP001642484">
    <property type="component" value="Unassembled WGS sequence"/>
</dbReference>
<keyword evidence="4 10" id="KW-1133">Transmembrane helix</keyword>
<feature type="compositionally biased region" description="Basic and acidic residues" evidence="9">
    <location>
        <begin position="214"/>
        <end position="229"/>
    </location>
</feature>
<keyword evidence="7" id="KW-1208">Phospholipid metabolism</keyword>
<dbReference type="InterPro" id="IPR048254">
    <property type="entry name" value="CDP_ALCOHOL_P_TRANSF_CS"/>
</dbReference>
<dbReference type="Gene3D" id="1.20.120.1760">
    <property type="match status" value="1"/>
</dbReference>
<protein>
    <recommendedName>
        <fullName evidence="13">CDP-diacylglycerol--inositol 3-phosphatidyltransferase</fullName>
    </recommendedName>
</protein>
<keyword evidence="2 8" id="KW-0808">Transferase</keyword>
<comment type="subcellular location">
    <subcellularLocation>
        <location evidence="1">Membrane</location>
        <topology evidence="1">Multi-pass membrane protein</topology>
    </subcellularLocation>
</comment>
<evidence type="ECO:0000313" key="12">
    <source>
        <dbReference type="Proteomes" id="UP001642484"/>
    </source>
</evidence>
<keyword evidence="12" id="KW-1185">Reference proteome</keyword>
<dbReference type="PANTHER" id="PTHR15362:SF13">
    <property type="entry name" value="SI:CH1073-145M9.1"/>
    <property type="match status" value="1"/>
</dbReference>
<accession>A0ABP0PCC6</accession>
<comment type="similarity">
    <text evidence="8">Belongs to the CDP-alcohol phosphatidyltransferase class-I family.</text>
</comment>
<dbReference type="EMBL" id="CAXAMN010022773">
    <property type="protein sequence ID" value="CAK9072579.1"/>
    <property type="molecule type" value="Genomic_DNA"/>
</dbReference>
<feature type="transmembrane region" description="Helical" evidence="10">
    <location>
        <begin position="101"/>
        <end position="127"/>
    </location>
</feature>
<evidence type="ECO:0000256" key="6">
    <source>
        <dbReference type="ARBA" id="ARBA00023136"/>
    </source>
</evidence>
<evidence type="ECO:0000256" key="7">
    <source>
        <dbReference type="ARBA" id="ARBA00023264"/>
    </source>
</evidence>
<keyword evidence="5" id="KW-0443">Lipid metabolism</keyword>
<keyword evidence="3 10" id="KW-0812">Transmembrane</keyword>
<evidence type="ECO:0000256" key="9">
    <source>
        <dbReference type="SAM" id="MobiDB-lite"/>
    </source>
</evidence>
<dbReference type="PANTHER" id="PTHR15362">
    <property type="entry name" value="PHOSPHATIDYLINOSITOL SYNTHASE"/>
    <property type="match status" value="1"/>
</dbReference>
<name>A0ABP0PCC6_9DINO</name>
<evidence type="ECO:0000256" key="3">
    <source>
        <dbReference type="ARBA" id="ARBA00022692"/>
    </source>
</evidence>
<evidence type="ECO:0008006" key="13">
    <source>
        <dbReference type="Google" id="ProtNLM"/>
    </source>
</evidence>
<reference evidence="11 12" key="1">
    <citation type="submission" date="2024-02" db="EMBL/GenBank/DDBJ databases">
        <authorList>
            <person name="Chen Y."/>
            <person name="Shah S."/>
            <person name="Dougan E. K."/>
            <person name="Thang M."/>
            <person name="Chan C."/>
        </authorList>
    </citation>
    <scope>NUCLEOTIDE SEQUENCE [LARGE SCALE GENOMIC DNA]</scope>
</reference>
<evidence type="ECO:0000256" key="5">
    <source>
        <dbReference type="ARBA" id="ARBA00023098"/>
    </source>
</evidence>
<evidence type="ECO:0000256" key="4">
    <source>
        <dbReference type="ARBA" id="ARBA00022989"/>
    </source>
</evidence>
<evidence type="ECO:0000256" key="10">
    <source>
        <dbReference type="SAM" id="Phobius"/>
    </source>
</evidence>
<dbReference type="PROSITE" id="PS00379">
    <property type="entry name" value="CDP_ALCOHOL_P_TRANSF"/>
    <property type="match status" value="1"/>
</dbReference>
<gene>
    <name evidence="11" type="ORF">CCMP2556_LOCUS35710</name>
</gene>
<comment type="caution">
    <text evidence="11">The sequence shown here is derived from an EMBL/GenBank/DDBJ whole genome shotgun (WGS) entry which is preliminary data.</text>
</comment>
<dbReference type="InterPro" id="IPR000462">
    <property type="entry name" value="CDP-OH_P_trans"/>
</dbReference>
<organism evidence="11 12">
    <name type="scientific">Durusdinium trenchii</name>
    <dbReference type="NCBI Taxonomy" id="1381693"/>
    <lineage>
        <taxon>Eukaryota</taxon>
        <taxon>Sar</taxon>
        <taxon>Alveolata</taxon>
        <taxon>Dinophyceae</taxon>
        <taxon>Suessiales</taxon>
        <taxon>Symbiodiniaceae</taxon>
        <taxon>Durusdinium</taxon>
    </lineage>
</organism>